<dbReference type="EMBL" id="CM003380">
    <property type="protein sequence ID" value="KOM54345.1"/>
    <property type="molecule type" value="Genomic_DNA"/>
</dbReference>
<accession>A0A0L9VGZ4</accession>
<organism evidence="1 2">
    <name type="scientific">Phaseolus angularis</name>
    <name type="common">Azuki bean</name>
    <name type="synonym">Vigna angularis</name>
    <dbReference type="NCBI Taxonomy" id="3914"/>
    <lineage>
        <taxon>Eukaryota</taxon>
        <taxon>Viridiplantae</taxon>
        <taxon>Streptophyta</taxon>
        <taxon>Embryophyta</taxon>
        <taxon>Tracheophyta</taxon>
        <taxon>Spermatophyta</taxon>
        <taxon>Magnoliopsida</taxon>
        <taxon>eudicotyledons</taxon>
        <taxon>Gunneridae</taxon>
        <taxon>Pentapetalae</taxon>
        <taxon>rosids</taxon>
        <taxon>fabids</taxon>
        <taxon>Fabales</taxon>
        <taxon>Fabaceae</taxon>
        <taxon>Papilionoideae</taxon>
        <taxon>50 kb inversion clade</taxon>
        <taxon>NPAAA clade</taxon>
        <taxon>indigoferoid/millettioid clade</taxon>
        <taxon>Phaseoleae</taxon>
        <taxon>Vigna</taxon>
    </lineage>
</organism>
<proteinExistence type="predicted"/>
<protein>
    <submittedName>
        <fullName evidence="1">Uncharacterized protein</fullName>
    </submittedName>
</protein>
<name>A0A0L9VGZ4_PHAAN</name>
<gene>
    <name evidence="1" type="ORF">LR48_Vigan10g023700</name>
</gene>
<sequence length="99" mass="11433">MAHGVERDRAANQHVPYLVLQSRHRKLNHIFCPVHDDGLVDDLVNRGKVLNEIVRRVEERSGLARRLVGEGCVGKNHFLCGFKVVKFFLFTGFRIFTIY</sequence>
<evidence type="ECO:0000313" key="1">
    <source>
        <dbReference type="EMBL" id="KOM54345.1"/>
    </source>
</evidence>
<reference evidence="2" key="1">
    <citation type="journal article" date="2015" name="Proc. Natl. Acad. Sci. U.S.A.">
        <title>Genome sequencing of adzuki bean (Vigna angularis) provides insight into high starch and low fat accumulation and domestication.</title>
        <authorList>
            <person name="Yang K."/>
            <person name="Tian Z."/>
            <person name="Chen C."/>
            <person name="Luo L."/>
            <person name="Zhao B."/>
            <person name="Wang Z."/>
            <person name="Yu L."/>
            <person name="Li Y."/>
            <person name="Sun Y."/>
            <person name="Li W."/>
            <person name="Chen Y."/>
            <person name="Li Y."/>
            <person name="Zhang Y."/>
            <person name="Ai D."/>
            <person name="Zhao J."/>
            <person name="Shang C."/>
            <person name="Ma Y."/>
            <person name="Wu B."/>
            <person name="Wang M."/>
            <person name="Gao L."/>
            <person name="Sun D."/>
            <person name="Zhang P."/>
            <person name="Guo F."/>
            <person name="Wang W."/>
            <person name="Li Y."/>
            <person name="Wang J."/>
            <person name="Varshney R.K."/>
            <person name="Wang J."/>
            <person name="Ling H.Q."/>
            <person name="Wan P."/>
        </authorList>
    </citation>
    <scope>NUCLEOTIDE SEQUENCE</scope>
    <source>
        <strain evidence="2">cv. Jingnong 6</strain>
    </source>
</reference>
<dbReference type="Gramene" id="KOM54345">
    <property type="protein sequence ID" value="KOM54345"/>
    <property type="gene ID" value="LR48_Vigan10g023700"/>
</dbReference>
<dbReference type="AlphaFoldDB" id="A0A0L9VGZ4"/>
<evidence type="ECO:0000313" key="2">
    <source>
        <dbReference type="Proteomes" id="UP000053144"/>
    </source>
</evidence>
<dbReference type="Proteomes" id="UP000053144">
    <property type="component" value="Chromosome 10"/>
</dbReference>